<dbReference type="Proteomes" id="UP000263596">
    <property type="component" value="Unassembled WGS sequence"/>
</dbReference>
<dbReference type="AlphaFoldDB" id="A0A3D2SJ02"/>
<gene>
    <name evidence="1" type="ORF">DHW29_04000</name>
</gene>
<evidence type="ECO:0000313" key="1">
    <source>
        <dbReference type="EMBL" id="HCK29419.1"/>
    </source>
</evidence>
<organism evidence="1 2">
    <name type="scientific">Acinetobacter ursingii</name>
    <dbReference type="NCBI Taxonomy" id="108980"/>
    <lineage>
        <taxon>Bacteria</taxon>
        <taxon>Pseudomonadati</taxon>
        <taxon>Pseudomonadota</taxon>
        <taxon>Gammaproteobacteria</taxon>
        <taxon>Moraxellales</taxon>
        <taxon>Moraxellaceae</taxon>
        <taxon>Acinetobacter</taxon>
    </lineage>
</organism>
<dbReference type="PROSITE" id="PS51257">
    <property type="entry name" value="PROKAR_LIPOPROTEIN"/>
    <property type="match status" value="1"/>
</dbReference>
<accession>A0A3D2SJ02</accession>
<evidence type="ECO:0008006" key="3">
    <source>
        <dbReference type="Google" id="ProtNLM"/>
    </source>
</evidence>
<dbReference type="EMBL" id="DPVE01000079">
    <property type="protein sequence ID" value="HCK29419.1"/>
    <property type="molecule type" value="Genomic_DNA"/>
</dbReference>
<comment type="caution">
    <text evidence="1">The sequence shown here is derived from an EMBL/GenBank/DDBJ whole genome shotgun (WGS) entry which is preliminary data.</text>
</comment>
<dbReference type="RefSeq" id="WP_044437104.1">
    <property type="nucleotide sequence ID" value="NZ_BBTT01000013.1"/>
</dbReference>
<protein>
    <recommendedName>
        <fullName evidence="3">Lipoprotein</fullName>
    </recommendedName>
</protein>
<evidence type="ECO:0000313" key="2">
    <source>
        <dbReference type="Proteomes" id="UP000263596"/>
    </source>
</evidence>
<sequence>MKLFLVIATCSLLFGCVLGSSSEIKRAEKMLEHFQCKNIEVHEMPQSNINTFHQQSLAVSKQKASHYIEQYKQGESLFDMPLNEVVEQQYQLYKSACQSLGGVTSD</sequence>
<name>A0A3D2SJ02_9GAMM</name>
<reference evidence="1 2" key="1">
    <citation type="journal article" date="2018" name="Nat. Biotechnol.">
        <title>A standardized bacterial taxonomy based on genome phylogeny substantially revises the tree of life.</title>
        <authorList>
            <person name="Parks D.H."/>
            <person name="Chuvochina M."/>
            <person name="Waite D.W."/>
            <person name="Rinke C."/>
            <person name="Skarshewski A."/>
            <person name="Chaumeil P.A."/>
            <person name="Hugenholtz P."/>
        </authorList>
    </citation>
    <scope>NUCLEOTIDE SEQUENCE [LARGE SCALE GENOMIC DNA]</scope>
    <source>
        <strain evidence="1">UBA9669</strain>
    </source>
</reference>
<proteinExistence type="predicted"/>